<organism evidence="1 2">
    <name type="scientific">Penicillium freii</name>
    <dbReference type="NCBI Taxonomy" id="48697"/>
    <lineage>
        <taxon>Eukaryota</taxon>
        <taxon>Fungi</taxon>
        <taxon>Dikarya</taxon>
        <taxon>Ascomycota</taxon>
        <taxon>Pezizomycotina</taxon>
        <taxon>Eurotiomycetes</taxon>
        <taxon>Eurotiomycetidae</taxon>
        <taxon>Eurotiales</taxon>
        <taxon>Aspergillaceae</taxon>
        <taxon>Penicillium</taxon>
    </lineage>
</organism>
<comment type="caution">
    <text evidence="1">The sequence shown here is derived from an EMBL/GenBank/DDBJ whole genome shotgun (WGS) entry which is preliminary data.</text>
</comment>
<proteinExistence type="predicted"/>
<name>A0A101ME19_PENFR</name>
<keyword evidence="2" id="KW-1185">Reference proteome</keyword>
<accession>A0A101ME19</accession>
<reference evidence="1 2" key="1">
    <citation type="submission" date="2015-10" db="EMBL/GenBank/DDBJ databases">
        <title>Genome sequencing of Penicillium freii.</title>
        <authorList>
            <person name="Nguyen H.D."/>
            <person name="Visagie C.M."/>
            <person name="Seifert K.A."/>
        </authorList>
    </citation>
    <scope>NUCLEOTIDE SEQUENCE [LARGE SCALE GENOMIC DNA]</scope>
    <source>
        <strain evidence="1 2">DAOM 242723</strain>
    </source>
</reference>
<evidence type="ECO:0008006" key="3">
    <source>
        <dbReference type="Google" id="ProtNLM"/>
    </source>
</evidence>
<dbReference type="Proteomes" id="UP000055045">
    <property type="component" value="Unassembled WGS sequence"/>
</dbReference>
<dbReference type="EMBL" id="LLXE01000256">
    <property type="protein sequence ID" value="KUM58859.1"/>
    <property type="molecule type" value="Genomic_DNA"/>
</dbReference>
<gene>
    <name evidence="1" type="ORF">ACN42_g8280</name>
</gene>
<evidence type="ECO:0000313" key="1">
    <source>
        <dbReference type="EMBL" id="KUM58859.1"/>
    </source>
</evidence>
<sequence>MPQAIKSCVLPLDHHKSQGFQGYYHKNSRPLMRTCHVFLVVFLDVLWDSTFVNNVPMPWILSEHICRLTERDIGEGLGPSFAAGKFACHIENGAETAQATTSPGHAEIAAFKTLRSAQSDVAPQLLALRQDKQGNDGLIPGGYIDYLVWATVPGKPLAKEEFWRLHPSLRKIIRDKFKVLYSELGSFGFELSHSHIGKIIYDADSQTMHLCGLRAANELDKNVEWNDTLYAYYGLIQVPPVQSWPEDRASWIW</sequence>
<evidence type="ECO:0000313" key="2">
    <source>
        <dbReference type="Proteomes" id="UP000055045"/>
    </source>
</evidence>
<protein>
    <recommendedName>
        <fullName evidence="3">Aminoglycoside phosphotransferase domain-containing protein</fullName>
    </recommendedName>
</protein>
<dbReference type="AlphaFoldDB" id="A0A101ME19"/>